<gene>
    <name evidence="1" type="ORF">FJV41_17355</name>
</gene>
<protein>
    <submittedName>
        <fullName evidence="1">Uncharacterized protein</fullName>
    </submittedName>
</protein>
<keyword evidence="2" id="KW-1185">Reference proteome</keyword>
<name>A0A540X1Z7_9BACT</name>
<dbReference type="EMBL" id="VIFM01000061">
    <property type="protein sequence ID" value="TQF14694.1"/>
    <property type="molecule type" value="Genomic_DNA"/>
</dbReference>
<sequence>MNSLRIKLIVTGDLERLALHESLRQLFPSKRGTAEVVWEQPRKLHCATSHQLSPGKAPSEPMLALAQAMLTEVGIGKNGEPADLVVVIDDVELGNRGQEATVVQHFRAAVNKKLNNHSGSAQARYRSLLREKCSFHLLCPMVESYLFGDEKALSAAGVPIGQSPQLVSSDVEQFQTDDPAWLPICHKENGNRKRAAPWWAHERHPKHYLEHLTERAGVFYEETDHGKRALTDLRWLQVPKASVDAPVIRSLLEDISDWFGDPNPLGNGALHPDLYPPKSVNRGNLLLRNL</sequence>
<comment type="caution">
    <text evidence="1">The sequence shown here is derived from an EMBL/GenBank/DDBJ whole genome shotgun (WGS) entry which is preliminary data.</text>
</comment>
<evidence type="ECO:0000313" key="1">
    <source>
        <dbReference type="EMBL" id="TQF14694.1"/>
    </source>
</evidence>
<dbReference type="Proteomes" id="UP000315369">
    <property type="component" value="Unassembled WGS sequence"/>
</dbReference>
<accession>A0A540X1Z7</accession>
<evidence type="ECO:0000313" key="2">
    <source>
        <dbReference type="Proteomes" id="UP000315369"/>
    </source>
</evidence>
<dbReference type="AlphaFoldDB" id="A0A540X1Z7"/>
<reference evidence="1 2" key="1">
    <citation type="submission" date="2019-06" db="EMBL/GenBank/DDBJ databases">
        <authorList>
            <person name="Livingstone P."/>
            <person name="Whitworth D."/>
        </authorList>
    </citation>
    <scope>NUCLEOTIDE SEQUENCE [LARGE SCALE GENOMIC DNA]</scope>
    <source>
        <strain evidence="1 2">AM401</strain>
    </source>
</reference>
<proteinExistence type="predicted"/>
<dbReference type="RefSeq" id="WP_141643611.1">
    <property type="nucleotide sequence ID" value="NZ_VIFM01000061.1"/>
</dbReference>
<organism evidence="1 2">
    <name type="scientific">Myxococcus llanfairpwllgwyngyllgogerychwyrndrobwllllantysiliogogogochensis</name>
    <dbReference type="NCBI Taxonomy" id="2590453"/>
    <lineage>
        <taxon>Bacteria</taxon>
        <taxon>Pseudomonadati</taxon>
        <taxon>Myxococcota</taxon>
        <taxon>Myxococcia</taxon>
        <taxon>Myxococcales</taxon>
        <taxon>Cystobacterineae</taxon>
        <taxon>Myxococcaceae</taxon>
        <taxon>Myxococcus</taxon>
    </lineage>
</organism>
<dbReference type="OrthoDB" id="5515017at2"/>